<dbReference type="EMBL" id="BLKM01010747">
    <property type="protein sequence ID" value="GFG31119.1"/>
    <property type="molecule type" value="Genomic_DNA"/>
</dbReference>
<evidence type="ECO:0000313" key="11">
    <source>
        <dbReference type="Proteomes" id="UP000502823"/>
    </source>
</evidence>
<evidence type="ECO:0000313" key="10">
    <source>
        <dbReference type="EMBL" id="GFG31119.1"/>
    </source>
</evidence>
<feature type="region of interest" description="Disordered" evidence="8">
    <location>
        <begin position="98"/>
        <end position="154"/>
    </location>
</feature>
<keyword evidence="11" id="KW-1185">Reference proteome</keyword>
<dbReference type="PROSITE" id="PS50262">
    <property type="entry name" value="G_PROTEIN_RECEP_F1_2"/>
    <property type="match status" value="1"/>
</dbReference>
<keyword evidence="5" id="KW-0472">Membrane</keyword>
<protein>
    <recommendedName>
        <fullName evidence="9">G-protein coupled receptors family 1 profile domain-containing protein</fullName>
    </recommendedName>
</protein>
<dbReference type="InParanoid" id="A0A6L2PF17"/>
<dbReference type="PANTHER" id="PTHR24243:SF208">
    <property type="entry name" value="PYROKININ-1 RECEPTOR"/>
    <property type="match status" value="1"/>
</dbReference>
<evidence type="ECO:0000256" key="3">
    <source>
        <dbReference type="ARBA" id="ARBA00022989"/>
    </source>
</evidence>
<dbReference type="OrthoDB" id="5962705at2759"/>
<comment type="caution">
    <text evidence="10">The sequence shown here is derived from an EMBL/GenBank/DDBJ whole genome shotgun (WGS) entry which is preliminary data.</text>
</comment>
<accession>A0A6L2PF17</accession>
<keyword evidence="7" id="KW-0807">Transducer</keyword>
<dbReference type="GO" id="GO:0005886">
    <property type="term" value="C:plasma membrane"/>
    <property type="evidence" value="ECO:0007669"/>
    <property type="project" value="TreeGrafter"/>
</dbReference>
<evidence type="ECO:0000256" key="5">
    <source>
        <dbReference type="ARBA" id="ARBA00023136"/>
    </source>
</evidence>
<comment type="subcellular location">
    <subcellularLocation>
        <location evidence="1">Membrane</location>
        <topology evidence="1">Multi-pass membrane protein</topology>
    </subcellularLocation>
</comment>
<name>A0A6L2PF17_COPFO</name>
<organism evidence="10 11">
    <name type="scientific">Coptotermes formosanus</name>
    <name type="common">Formosan subterranean termite</name>
    <dbReference type="NCBI Taxonomy" id="36987"/>
    <lineage>
        <taxon>Eukaryota</taxon>
        <taxon>Metazoa</taxon>
        <taxon>Ecdysozoa</taxon>
        <taxon>Arthropoda</taxon>
        <taxon>Hexapoda</taxon>
        <taxon>Insecta</taxon>
        <taxon>Pterygota</taxon>
        <taxon>Neoptera</taxon>
        <taxon>Polyneoptera</taxon>
        <taxon>Dictyoptera</taxon>
        <taxon>Blattodea</taxon>
        <taxon>Blattoidea</taxon>
        <taxon>Termitoidae</taxon>
        <taxon>Rhinotermitidae</taxon>
        <taxon>Coptotermes</taxon>
    </lineage>
</organism>
<reference evidence="11" key="1">
    <citation type="submission" date="2020-01" db="EMBL/GenBank/DDBJ databases">
        <title>Draft genome sequence of the Termite Coptotermes fromosanus.</title>
        <authorList>
            <person name="Itakura S."/>
            <person name="Yosikawa Y."/>
            <person name="Umezawa K."/>
        </authorList>
    </citation>
    <scope>NUCLEOTIDE SEQUENCE [LARGE SCALE GENOMIC DNA]</scope>
</reference>
<keyword evidence="2" id="KW-0812">Transmembrane</keyword>
<evidence type="ECO:0000256" key="6">
    <source>
        <dbReference type="ARBA" id="ARBA00023170"/>
    </source>
</evidence>
<dbReference type="PANTHER" id="PTHR24243">
    <property type="entry name" value="G-PROTEIN COUPLED RECEPTOR"/>
    <property type="match status" value="1"/>
</dbReference>
<dbReference type="SUPFAM" id="SSF81321">
    <property type="entry name" value="Family A G protein-coupled receptor-like"/>
    <property type="match status" value="1"/>
</dbReference>
<evidence type="ECO:0000256" key="4">
    <source>
        <dbReference type="ARBA" id="ARBA00023040"/>
    </source>
</evidence>
<dbReference type="GO" id="GO:0008188">
    <property type="term" value="F:neuropeptide receptor activity"/>
    <property type="evidence" value="ECO:0007669"/>
    <property type="project" value="TreeGrafter"/>
</dbReference>
<dbReference type="InterPro" id="IPR017452">
    <property type="entry name" value="GPCR_Rhodpsn_7TM"/>
</dbReference>
<evidence type="ECO:0000256" key="7">
    <source>
        <dbReference type="ARBA" id="ARBA00023224"/>
    </source>
</evidence>
<keyword evidence="4" id="KW-0297">G-protein coupled receptor</keyword>
<proteinExistence type="predicted"/>
<feature type="non-terminal residue" evidence="10">
    <location>
        <position position="1"/>
    </location>
</feature>
<feature type="compositionally biased region" description="Polar residues" evidence="8">
    <location>
        <begin position="140"/>
        <end position="151"/>
    </location>
</feature>
<evidence type="ECO:0000256" key="2">
    <source>
        <dbReference type="ARBA" id="ARBA00022692"/>
    </source>
</evidence>
<dbReference type="Gene3D" id="1.20.1070.10">
    <property type="entry name" value="Rhodopsin 7-helix transmembrane proteins"/>
    <property type="match status" value="1"/>
</dbReference>
<gene>
    <name evidence="10" type="ORF">Cfor_00770</name>
</gene>
<feature type="domain" description="G-protein coupled receptors family 1 profile" evidence="9">
    <location>
        <begin position="1"/>
        <end position="59"/>
    </location>
</feature>
<sequence>AVVVAFFICWAPFHAQRLLAVYARSTNSDSPVLVTVYKALTYTSGVLYYMSTTVNPVLYHIMSHKFREAFKSTLAEPCGRNRKTSNKMRTYSVLQYQQSGRHTSLQQQQQIRRLPQRQRNKTGGRAPPALPSAEQPTAAAHQSVQQVPQNCSEDEEVKRTLTECKPMDTLPGSSYQMCAYRPRVSSSSSQTTLTTSLGKLSLNEGNSCRSESNVAVANRTKTSNGDCGEQSKLDRVVTTRGVTGQAADDRNNITRLKQEGVERRRRKGIVTITNKLKSAPRAATIGVLARKLRALPLAANAKSVVTPQQKVAQERPDEGVNEAAMNMLSSHVSTDSANSTISNSSLKDLDEAEFTGAELAHYMGELNRQTLAH</sequence>
<keyword evidence="3" id="KW-1133">Transmembrane helix</keyword>
<evidence type="ECO:0000256" key="1">
    <source>
        <dbReference type="ARBA" id="ARBA00004141"/>
    </source>
</evidence>
<dbReference type="Proteomes" id="UP000502823">
    <property type="component" value="Unassembled WGS sequence"/>
</dbReference>
<evidence type="ECO:0000259" key="9">
    <source>
        <dbReference type="PROSITE" id="PS50262"/>
    </source>
</evidence>
<evidence type="ECO:0000256" key="8">
    <source>
        <dbReference type="SAM" id="MobiDB-lite"/>
    </source>
</evidence>
<keyword evidence="6" id="KW-0675">Receptor</keyword>
<dbReference type="AlphaFoldDB" id="A0A6L2PF17"/>